<organism evidence="1 2">
    <name type="scientific">Thalassospira xianhensis MCCC 1A02616</name>
    <dbReference type="NCBI Taxonomy" id="1177929"/>
    <lineage>
        <taxon>Bacteria</taxon>
        <taxon>Pseudomonadati</taxon>
        <taxon>Pseudomonadota</taxon>
        <taxon>Alphaproteobacteria</taxon>
        <taxon>Rhodospirillales</taxon>
        <taxon>Thalassospiraceae</taxon>
        <taxon>Thalassospira</taxon>
    </lineage>
</organism>
<proteinExistence type="predicted"/>
<name>A0A367UHQ3_9PROT</name>
<evidence type="ECO:0008006" key="3">
    <source>
        <dbReference type="Google" id="ProtNLM"/>
    </source>
</evidence>
<comment type="caution">
    <text evidence="1">The sequence shown here is derived from an EMBL/GenBank/DDBJ whole genome shotgun (WGS) entry which is preliminary data.</text>
</comment>
<reference evidence="1 2" key="1">
    <citation type="submission" date="2014-07" db="EMBL/GenBank/DDBJ databases">
        <title>Draft genome sequence of Thalassospira xianhensis P-4 (MCCC 1A02616).</title>
        <authorList>
            <person name="Lai Q."/>
            <person name="Shao Z."/>
        </authorList>
    </citation>
    <scope>NUCLEOTIDE SEQUENCE [LARGE SCALE GENOMIC DNA]</scope>
    <source>
        <strain evidence="1 2">MCCC 1A02616</strain>
    </source>
</reference>
<keyword evidence="2" id="KW-1185">Reference proteome</keyword>
<gene>
    <name evidence="1" type="ORF">TH5_04275</name>
</gene>
<protein>
    <recommendedName>
        <fullName evidence="3">Transposase</fullName>
    </recommendedName>
</protein>
<accession>A0A367UHQ3</accession>
<dbReference type="EMBL" id="JPWA01000003">
    <property type="protein sequence ID" value="RCK07163.1"/>
    <property type="molecule type" value="Genomic_DNA"/>
</dbReference>
<sequence length="76" mass="8306">MEGLATEWEDALVFIDSSVVKAHRAAAEQIKVYAVLNALGRPLRLTISGEQLNDNKMIDCLLNWSKPPLAIAADKA</sequence>
<evidence type="ECO:0000313" key="1">
    <source>
        <dbReference type="EMBL" id="RCK07163.1"/>
    </source>
</evidence>
<evidence type="ECO:0000313" key="2">
    <source>
        <dbReference type="Proteomes" id="UP000252419"/>
    </source>
</evidence>
<dbReference type="Proteomes" id="UP000252419">
    <property type="component" value="Unassembled WGS sequence"/>
</dbReference>
<dbReference type="AlphaFoldDB" id="A0A367UHQ3"/>